<protein>
    <recommendedName>
        <fullName evidence="3">Head-to-tail stopper</fullName>
    </recommendedName>
</protein>
<reference evidence="1 2" key="1">
    <citation type="submission" date="2017-04" db="EMBL/GenBank/DDBJ databases">
        <authorList>
            <person name="Beal Z."/>
            <person name="Bishop J."/>
            <person name="Caballero I.A."/>
            <person name="Carroll K."/>
            <person name="Carter B."/>
            <person name="Drexel-Harmon C."/>
            <person name="Henderson C."/>
            <person name="LaPlante K."/>
            <person name="Laytart J."/>
            <person name="Mills M."/>
            <person name="Zegers G."/>
            <person name="Page S.T."/>
            <person name="Bradley K.W."/>
            <person name="Asai D.J."/>
            <person name="Bowman C.A."/>
            <person name="Russell D.A."/>
            <person name="Pope W.H."/>
            <person name="Jacobs-Sera D."/>
            <person name="Hendrix R.W."/>
            <person name="Hatfull G.F."/>
        </authorList>
    </citation>
    <scope>NUCLEOTIDE SEQUENCE [LARGE SCALE GENOMIC DNA]</scope>
</reference>
<sequence length="125" mass="13529">MKASLLNALRKGTNIGLKIDSHTIVLVPHEKTHKGGGVYDNEAQTPRPPQQFSVEQPSGGLRTAEGALLHQWDYELVGAYNAAIAIGDTWTHNGMVYRVTTIMPDNGYEKRAAIVAVGKDPAYGT</sequence>
<name>A0A1Z1LWQ6_9CAUD</name>
<dbReference type="EMBL" id="KY969628">
    <property type="protein sequence ID" value="ARW57105.1"/>
    <property type="molecule type" value="Genomic_DNA"/>
</dbReference>
<proteinExistence type="predicted"/>
<gene>
    <name evidence="1" type="ORF">SEA_ZENON_20</name>
</gene>
<evidence type="ECO:0000313" key="2">
    <source>
        <dbReference type="Proteomes" id="UP000226152"/>
    </source>
</evidence>
<evidence type="ECO:0000313" key="1">
    <source>
        <dbReference type="EMBL" id="ARW57105.1"/>
    </source>
</evidence>
<dbReference type="Proteomes" id="UP000226152">
    <property type="component" value="Segment"/>
</dbReference>
<organism evidence="1 2">
    <name type="scientific">Mycobacterium phage Zenon</name>
    <dbReference type="NCBI Taxonomy" id="1983573"/>
    <lineage>
        <taxon>Viruses</taxon>
        <taxon>Duplodnaviria</taxon>
        <taxon>Heunggongvirae</taxon>
        <taxon>Uroviricota</taxon>
        <taxon>Caudoviricetes</taxon>
        <taxon>Papyrusvirus</taxon>
        <taxon>Papyrusvirus send513</taxon>
    </lineage>
</organism>
<evidence type="ECO:0008006" key="3">
    <source>
        <dbReference type="Google" id="ProtNLM"/>
    </source>
</evidence>
<accession>A0A1Z1LWQ6</accession>